<keyword evidence="5 11" id="KW-0418">Kinase</keyword>
<comment type="catalytic activity">
    <reaction evidence="8">
        <text>L-seryl-[protein] + ATP = O-phospho-L-seryl-[protein] + ADP + H(+)</text>
        <dbReference type="Rhea" id="RHEA:17989"/>
        <dbReference type="Rhea" id="RHEA-COMP:9863"/>
        <dbReference type="Rhea" id="RHEA-COMP:11604"/>
        <dbReference type="ChEBI" id="CHEBI:15378"/>
        <dbReference type="ChEBI" id="CHEBI:29999"/>
        <dbReference type="ChEBI" id="CHEBI:30616"/>
        <dbReference type="ChEBI" id="CHEBI:83421"/>
        <dbReference type="ChEBI" id="CHEBI:456216"/>
        <dbReference type="EC" id="2.7.11.1"/>
    </reaction>
</comment>
<evidence type="ECO:0000313" key="11">
    <source>
        <dbReference type="EMBL" id="KAK7200894.1"/>
    </source>
</evidence>
<keyword evidence="2" id="KW-0723">Serine/threonine-protein kinase</keyword>
<evidence type="ECO:0000313" key="12">
    <source>
        <dbReference type="Proteomes" id="UP001430356"/>
    </source>
</evidence>
<evidence type="ECO:0000256" key="4">
    <source>
        <dbReference type="ARBA" id="ARBA00022741"/>
    </source>
</evidence>
<evidence type="ECO:0000256" key="9">
    <source>
        <dbReference type="SAM" id="MobiDB-lite"/>
    </source>
</evidence>
<dbReference type="GO" id="GO:0004674">
    <property type="term" value="F:protein serine/threonine kinase activity"/>
    <property type="evidence" value="ECO:0007669"/>
    <property type="project" value="UniProtKB-KW"/>
</dbReference>
<keyword evidence="12" id="KW-1185">Reference proteome</keyword>
<comment type="catalytic activity">
    <reaction evidence="7">
        <text>L-threonyl-[protein] + ATP = O-phospho-L-threonyl-[protein] + ADP + H(+)</text>
        <dbReference type="Rhea" id="RHEA:46608"/>
        <dbReference type="Rhea" id="RHEA-COMP:11060"/>
        <dbReference type="Rhea" id="RHEA-COMP:11605"/>
        <dbReference type="ChEBI" id="CHEBI:15378"/>
        <dbReference type="ChEBI" id="CHEBI:30013"/>
        <dbReference type="ChEBI" id="CHEBI:30616"/>
        <dbReference type="ChEBI" id="CHEBI:61977"/>
        <dbReference type="ChEBI" id="CHEBI:456216"/>
        <dbReference type="EC" id="2.7.11.1"/>
    </reaction>
</comment>
<feature type="region of interest" description="Disordered" evidence="9">
    <location>
        <begin position="1"/>
        <end position="20"/>
    </location>
</feature>
<evidence type="ECO:0000256" key="6">
    <source>
        <dbReference type="ARBA" id="ARBA00022840"/>
    </source>
</evidence>
<feature type="compositionally biased region" description="Low complexity" evidence="9">
    <location>
        <begin position="1"/>
        <end position="14"/>
    </location>
</feature>
<feature type="region of interest" description="Disordered" evidence="9">
    <location>
        <begin position="256"/>
        <end position="298"/>
    </location>
</feature>
<dbReference type="PANTHER" id="PTHR43671">
    <property type="entry name" value="SERINE/THREONINE-PROTEIN KINASE NEK"/>
    <property type="match status" value="1"/>
</dbReference>
<sequence length="298" mass="31599">MVITPSASPSPAAPGDVSSGWTRRISKTDIYPSSLDAIRARAAALRRRWRDHSAAGVVPVSHATCSPLYLRLEADEALTLELLGPFDEYESCSAPLGERDAARCVHAVAHLLSRLHAEGVVHGHLHSGVVWRREGTAPHVVVTECELPMSALVPHGVLGGAARRCAAPEILRGDPYTGAADVWGLAVLLVQLRLGPQRPLCTADLQDSDLLSPVLSALGPGVASLALPCLKSDPHARPLLLEVLQHPFFAFAARIGDEDTDDEEDVQSSSDEKSTSEEEATTPSNANAGTSASMRQPS</sequence>
<feature type="compositionally biased region" description="Polar residues" evidence="9">
    <location>
        <begin position="285"/>
        <end position="298"/>
    </location>
</feature>
<dbReference type="InterPro" id="IPR000719">
    <property type="entry name" value="Prot_kinase_dom"/>
</dbReference>
<evidence type="ECO:0000256" key="5">
    <source>
        <dbReference type="ARBA" id="ARBA00022777"/>
    </source>
</evidence>
<dbReference type="PROSITE" id="PS50011">
    <property type="entry name" value="PROTEIN_KINASE_DOM"/>
    <property type="match status" value="1"/>
</dbReference>
<dbReference type="SUPFAM" id="SSF56112">
    <property type="entry name" value="Protein kinase-like (PK-like)"/>
    <property type="match status" value="1"/>
</dbReference>
<dbReference type="InterPro" id="IPR011009">
    <property type="entry name" value="Kinase-like_dom_sf"/>
</dbReference>
<proteinExistence type="predicted"/>
<dbReference type="PANTHER" id="PTHR43671:SF98">
    <property type="entry name" value="SERINE_THREONINE-PROTEIN KINASE NEK11"/>
    <property type="match status" value="1"/>
</dbReference>
<evidence type="ECO:0000256" key="8">
    <source>
        <dbReference type="ARBA" id="ARBA00048679"/>
    </source>
</evidence>
<organism evidence="11 12">
    <name type="scientific">Novymonas esmeraldas</name>
    <dbReference type="NCBI Taxonomy" id="1808958"/>
    <lineage>
        <taxon>Eukaryota</taxon>
        <taxon>Discoba</taxon>
        <taxon>Euglenozoa</taxon>
        <taxon>Kinetoplastea</taxon>
        <taxon>Metakinetoplastina</taxon>
        <taxon>Trypanosomatida</taxon>
        <taxon>Trypanosomatidae</taxon>
        <taxon>Novymonas</taxon>
    </lineage>
</organism>
<protein>
    <recommendedName>
        <fullName evidence="1">non-specific serine/threonine protein kinase</fullName>
        <ecNumber evidence="1">2.7.11.1</ecNumber>
    </recommendedName>
</protein>
<feature type="domain" description="Protein kinase" evidence="10">
    <location>
        <begin position="1"/>
        <end position="249"/>
    </location>
</feature>
<evidence type="ECO:0000259" key="10">
    <source>
        <dbReference type="PROSITE" id="PS50011"/>
    </source>
</evidence>
<name>A0AAW0F6Q4_9TRYP</name>
<comment type="caution">
    <text evidence="11">The sequence shown here is derived from an EMBL/GenBank/DDBJ whole genome shotgun (WGS) entry which is preliminary data.</text>
</comment>
<keyword evidence="3" id="KW-0808">Transferase</keyword>
<dbReference type="AlphaFoldDB" id="A0AAW0F6Q4"/>
<dbReference type="EMBL" id="JAECZO010000009">
    <property type="protein sequence ID" value="KAK7200894.1"/>
    <property type="molecule type" value="Genomic_DNA"/>
</dbReference>
<keyword evidence="4" id="KW-0547">Nucleotide-binding</keyword>
<dbReference type="InterPro" id="IPR050660">
    <property type="entry name" value="NEK_Ser/Thr_kinase"/>
</dbReference>
<gene>
    <name evidence="11" type="ORF">NESM_000148200</name>
</gene>
<evidence type="ECO:0000256" key="7">
    <source>
        <dbReference type="ARBA" id="ARBA00047899"/>
    </source>
</evidence>
<evidence type="ECO:0000256" key="3">
    <source>
        <dbReference type="ARBA" id="ARBA00022679"/>
    </source>
</evidence>
<dbReference type="Proteomes" id="UP001430356">
    <property type="component" value="Unassembled WGS sequence"/>
</dbReference>
<keyword evidence="6" id="KW-0067">ATP-binding</keyword>
<dbReference type="EC" id="2.7.11.1" evidence="1"/>
<dbReference type="GO" id="GO:0005524">
    <property type="term" value="F:ATP binding"/>
    <property type="evidence" value="ECO:0007669"/>
    <property type="project" value="UniProtKB-KW"/>
</dbReference>
<evidence type="ECO:0000256" key="2">
    <source>
        <dbReference type="ARBA" id="ARBA00022527"/>
    </source>
</evidence>
<dbReference type="Gene3D" id="1.10.510.10">
    <property type="entry name" value="Transferase(Phosphotransferase) domain 1"/>
    <property type="match status" value="1"/>
</dbReference>
<accession>A0AAW0F6Q4</accession>
<evidence type="ECO:0000256" key="1">
    <source>
        <dbReference type="ARBA" id="ARBA00012513"/>
    </source>
</evidence>
<dbReference type="SMART" id="SM00220">
    <property type="entry name" value="S_TKc"/>
    <property type="match status" value="1"/>
</dbReference>
<reference evidence="11 12" key="1">
    <citation type="journal article" date="2021" name="MBio">
        <title>A New Model Trypanosomatid, Novymonas esmeraldas: Genomic Perception of Its 'Candidatus Pandoraea novymonadis' Endosymbiont.</title>
        <authorList>
            <person name="Zakharova A."/>
            <person name="Saura A."/>
            <person name="Butenko A."/>
            <person name="Podesvova L."/>
            <person name="Warmusova S."/>
            <person name="Kostygov A.Y."/>
            <person name="Nenarokova A."/>
            <person name="Lukes J."/>
            <person name="Opperdoes F.R."/>
            <person name="Yurchenko V."/>
        </authorList>
    </citation>
    <scope>NUCLEOTIDE SEQUENCE [LARGE SCALE GENOMIC DNA]</scope>
    <source>
        <strain evidence="11 12">E262AT.01</strain>
    </source>
</reference>